<keyword evidence="2" id="KW-1185">Reference proteome</keyword>
<gene>
    <name evidence="1" type="ORF">SAMN04488128_104368</name>
</gene>
<dbReference type="STRING" id="634771.SAMN04488128_104368"/>
<dbReference type="Gene3D" id="1.25.10.10">
    <property type="entry name" value="Leucine-rich Repeat Variant"/>
    <property type="match status" value="2"/>
</dbReference>
<dbReference type="RefSeq" id="WP_078671719.1">
    <property type="nucleotide sequence ID" value="NZ_FUWZ01000004.1"/>
</dbReference>
<organism evidence="1 2">
    <name type="scientific">Chitinophaga eiseniae</name>
    <dbReference type="NCBI Taxonomy" id="634771"/>
    <lineage>
        <taxon>Bacteria</taxon>
        <taxon>Pseudomonadati</taxon>
        <taxon>Bacteroidota</taxon>
        <taxon>Chitinophagia</taxon>
        <taxon>Chitinophagales</taxon>
        <taxon>Chitinophagaceae</taxon>
        <taxon>Chitinophaga</taxon>
    </lineage>
</organism>
<name>A0A1T4TC34_9BACT</name>
<evidence type="ECO:0008006" key="3">
    <source>
        <dbReference type="Google" id="ProtNLM"/>
    </source>
</evidence>
<reference evidence="2" key="1">
    <citation type="submission" date="2017-02" db="EMBL/GenBank/DDBJ databases">
        <authorList>
            <person name="Varghese N."/>
            <person name="Submissions S."/>
        </authorList>
    </citation>
    <scope>NUCLEOTIDE SEQUENCE [LARGE SCALE GENOMIC DNA]</scope>
    <source>
        <strain evidence="2">DSM 22224</strain>
    </source>
</reference>
<evidence type="ECO:0000313" key="2">
    <source>
        <dbReference type="Proteomes" id="UP000190367"/>
    </source>
</evidence>
<dbReference type="Proteomes" id="UP000190367">
    <property type="component" value="Unassembled WGS sequence"/>
</dbReference>
<proteinExistence type="predicted"/>
<accession>A0A1T4TC34</accession>
<evidence type="ECO:0000313" key="1">
    <source>
        <dbReference type="EMBL" id="SKA37957.1"/>
    </source>
</evidence>
<sequence>MNFSSQIHTLYHSGNEEKKLHALAEMQTEGSCDLIYCLLHALQQSHNTSVRDIIVDTIIHLFRKNMYPRQLYQTLNSCQISLADVDFFEVSFDQQRLTYLLIISSLNENGYVREKAVRKLADTKDTEALPFLIQRLADWVTPVRQAAEAAVIAYLHAGKAKAFIMNLPLLDWLQRVERVDLTDTRDAILDYLTGRARSVCMAQFPRLPVKHRVLLARYLVASYVHREELLTFMADRYPLVRQVAAAHMEHLQPEDIIRLLQDKSPHIRLPVLRKLHQQRPDFSLLPFTADPAAGIRDFARYYLKDKGIDITAFYLDQLQQGQQLPGSLLGLAEADARQHAGTVARFLHHPVLRVAKAALIALKKLDDTAFYEHCLAHMDHPVPGFRHIILDYLSRRANHTVLQKARAHYAAGTTGLKLSMLQFFSHTGGWNVAADLMLGTIDPDVAVRDYSLAAVRHWQQRSVYLFSPLSDADRDRTRTILRFATEMHDQHQYFTENPLRGLAFYFP</sequence>
<protein>
    <recommendedName>
        <fullName evidence="3">HEAT repeat-containing protein</fullName>
    </recommendedName>
</protein>
<dbReference type="EMBL" id="FUWZ01000004">
    <property type="protein sequence ID" value="SKA37957.1"/>
    <property type="molecule type" value="Genomic_DNA"/>
</dbReference>
<dbReference type="AlphaFoldDB" id="A0A1T4TC34"/>
<dbReference type="SUPFAM" id="SSF48371">
    <property type="entry name" value="ARM repeat"/>
    <property type="match status" value="1"/>
</dbReference>
<dbReference type="OrthoDB" id="9776303at2"/>
<dbReference type="InterPro" id="IPR011989">
    <property type="entry name" value="ARM-like"/>
</dbReference>
<dbReference type="InterPro" id="IPR016024">
    <property type="entry name" value="ARM-type_fold"/>
</dbReference>